<sequence>MTNINCTENCIYQVEGKCTLNHIGPSNSINNPTNCAYFLEKKKTTTNQGQNLTHLIYDPDQKI</sequence>
<gene>
    <name evidence="1" type="ORF">SAMN02746089_01387</name>
</gene>
<proteinExistence type="predicted"/>
<dbReference type="OrthoDB" id="1707754at2"/>
<name>A0A1M4ZBL4_9THEO</name>
<protein>
    <recommendedName>
        <fullName evidence="3">Hydroxymyristoyl-ACP dehydratase</fullName>
    </recommendedName>
</protein>
<accession>A0A1M4ZBL4</accession>
<dbReference type="RefSeq" id="WP_073343215.1">
    <property type="nucleotide sequence ID" value="NZ_FQVH01000013.1"/>
</dbReference>
<evidence type="ECO:0008006" key="3">
    <source>
        <dbReference type="Google" id="ProtNLM"/>
    </source>
</evidence>
<organism evidence="1 2">
    <name type="scientific">Caldanaerobius fijiensis DSM 17918</name>
    <dbReference type="NCBI Taxonomy" id="1121256"/>
    <lineage>
        <taxon>Bacteria</taxon>
        <taxon>Bacillati</taxon>
        <taxon>Bacillota</taxon>
        <taxon>Clostridia</taxon>
        <taxon>Thermoanaerobacterales</taxon>
        <taxon>Thermoanaerobacteraceae</taxon>
        <taxon>Caldanaerobius</taxon>
    </lineage>
</organism>
<evidence type="ECO:0000313" key="1">
    <source>
        <dbReference type="EMBL" id="SHF15430.1"/>
    </source>
</evidence>
<keyword evidence="2" id="KW-1185">Reference proteome</keyword>
<dbReference type="EMBL" id="FQVH01000013">
    <property type="protein sequence ID" value="SHF15430.1"/>
    <property type="molecule type" value="Genomic_DNA"/>
</dbReference>
<evidence type="ECO:0000313" key="2">
    <source>
        <dbReference type="Proteomes" id="UP000184088"/>
    </source>
</evidence>
<dbReference type="Proteomes" id="UP000184088">
    <property type="component" value="Unassembled WGS sequence"/>
</dbReference>
<reference evidence="1 2" key="1">
    <citation type="submission" date="2016-11" db="EMBL/GenBank/DDBJ databases">
        <authorList>
            <person name="Jaros S."/>
            <person name="Januszkiewicz K."/>
            <person name="Wedrychowicz H."/>
        </authorList>
    </citation>
    <scope>NUCLEOTIDE SEQUENCE [LARGE SCALE GENOMIC DNA]</scope>
    <source>
        <strain evidence="1 2">DSM 17918</strain>
    </source>
</reference>
<dbReference type="AlphaFoldDB" id="A0A1M4ZBL4"/>
<dbReference type="STRING" id="1121256.SAMN02746089_01387"/>